<name>A0ABT2IGV5_9FLAO</name>
<reference evidence="3" key="1">
    <citation type="submission" date="2022-08" db="EMBL/GenBank/DDBJ databases">
        <title>Chryseobacterium antibioticum,isolated from the rhizosphere soil of Pyrola in Tibet.</title>
        <authorList>
            <person name="Kan Y."/>
        </authorList>
    </citation>
    <scope>NUCLEOTIDE SEQUENCE</scope>
    <source>
        <strain evidence="3">Pc2-12</strain>
    </source>
</reference>
<dbReference type="PANTHER" id="PTHR31901">
    <property type="entry name" value="GH3 DOMAIN-CONTAINING PROTEIN"/>
    <property type="match status" value="1"/>
</dbReference>
<dbReference type="InterPro" id="IPR055377">
    <property type="entry name" value="GH3_M"/>
</dbReference>
<feature type="domain" description="GH3 middle" evidence="1">
    <location>
        <begin position="293"/>
        <end position="350"/>
    </location>
</feature>
<dbReference type="EMBL" id="JANZQH010000004">
    <property type="protein sequence ID" value="MCT2407829.1"/>
    <property type="molecule type" value="Genomic_DNA"/>
</dbReference>
<gene>
    <name evidence="3" type="ORF">NZD88_09795</name>
</gene>
<dbReference type="Pfam" id="PF03321">
    <property type="entry name" value="GH3"/>
    <property type="match status" value="1"/>
</dbReference>
<comment type="caution">
    <text evidence="3">The sequence shown here is derived from an EMBL/GenBank/DDBJ whole genome shotgun (WGS) entry which is preliminary data.</text>
</comment>
<sequence>MLNFFKKNAALIWAKKHVQKTGEFKKNSEKNQEALLLSLIKTAQKTLFGREHDFENIHSIKEFQEKVPVADYEDLKPYIERVKKGQANILWTDIPEYFAKTSGTTSGSKYIPISREGMPFQIAGAQSALFHYITQKNNADFVNGKMIFLQGSPEMEEVFGIKTGRLSGIVAHHIPTYLQKNRLPSWNTNIMEDWEAKVDKIIEETEHENMTLISGIPPWLIMYFEKLTEKHGKKIKQLFPNLQLLVTGGVNYEPYRDKMEDLLGGKVDIIQTFPASEGFFAFQDDYTKEGLLLLTNHGIFYEFIPLEEYGKPGARRLTLKDIELNKDYALILTTNSGLWAYSIGDVVRFITKDPYRILVSGRTKHFTSAFGEHVIAFEVEEAMKATLEKYPAQIIEFHLAPQVNPAEGLPYHEWLVEFEKEPENMELFKNELDKQLQKRNTYYEDLITGNILQPLHITTLKKNAFHEYAKSQGKLGGQNKTPRLANDRKIADLLEIYKL</sequence>
<dbReference type="RefSeq" id="WP_259828987.1">
    <property type="nucleotide sequence ID" value="NZ_JANZQH010000004.1"/>
</dbReference>
<organism evidence="3 4">
    <name type="scientific">Chryseobacterium pyrolae</name>
    <dbReference type="NCBI Taxonomy" id="2987481"/>
    <lineage>
        <taxon>Bacteria</taxon>
        <taxon>Pseudomonadati</taxon>
        <taxon>Bacteroidota</taxon>
        <taxon>Flavobacteriia</taxon>
        <taxon>Flavobacteriales</taxon>
        <taxon>Weeksellaceae</taxon>
        <taxon>Chryseobacterium group</taxon>
        <taxon>Chryseobacterium</taxon>
    </lineage>
</organism>
<dbReference type="Gene3D" id="3.40.50.12780">
    <property type="entry name" value="N-terminal domain of ligase-like"/>
    <property type="match status" value="1"/>
</dbReference>
<dbReference type="InterPro" id="IPR042099">
    <property type="entry name" value="ANL_N_sf"/>
</dbReference>
<keyword evidence="4" id="KW-1185">Reference proteome</keyword>
<feature type="domain" description="GH3 C-terminal" evidence="2">
    <location>
        <begin position="378"/>
        <end position="489"/>
    </location>
</feature>
<proteinExistence type="predicted"/>
<dbReference type="Proteomes" id="UP001142057">
    <property type="component" value="Unassembled WGS sequence"/>
</dbReference>
<dbReference type="PANTHER" id="PTHR31901:SF9">
    <property type="entry name" value="GH3 DOMAIN-CONTAINING PROTEIN"/>
    <property type="match status" value="1"/>
</dbReference>
<evidence type="ECO:0000313" key="4">
    <source>
        <dbReference type="Proteomes" id="UP001142057"/>
    </source>
</evidence>
<evidence type="ECO:0000313" key="3">
    <source>
        <dbReference type="EMBL" id="MCT2407829.1"/>
    </source>
</evidence>
<evidence type="ECO:0000259" key="2">
    <source>
        <dbReference type="Pfam" id="PF23572"/>
    </source>
</evidence>
<dbReference type="InterPro" id="IPR055378">
    <property type="entry name" value="GH3_C"/>
</dbReference>
<accession>A0ABT2IGV5</accession>
<dbReference type="Pfam" id="PF23572">
    <property type="entry name" value="GH3_C"/>
    <property type="match status" value="1"/>
</dbReference>
<dbReference type="InterPro" id="IPR004993">
    <property type="entry name" value="GH3"/>
</dbReference>
<evidence type="ECO:0000259" key="1">
    <source>
        <dbReference type="Pfam" id="PF23571"/>
    </source>
</evidence>
<protein>
    <submittedName>
        <fullName evidence="3">GH3 auxin-responsive promoter family protein</fullName>
    </submittedName>
</protein>
<dbReference type="Pfam" id="PF23571">
    <property type="entry name" value="GH3_M"/>
    <property type="match status" value="1"/>
</dbReference>